<evidence type="ECO:0000313" key="3">
    <source>
        <dbReference type="EMBL" id="ART76479.1"/>
    </source>
</evidence>
<dbReference type="InterPro" id="IPR013766">
    <property type="entry name" value="Thioredoxin_domain"/>
</dbReference>
<protein>
    <submittedName>
        <fullName evidence="3">Thiol:disulfide interchange protein</fullName>
    </submittedName>
    <submittedName>
        <fullName evidence="4">TlpA family protein disulfide reductase</fullName>
    </submittedName>
</protein>
<reference evidence="4 6" key="2">
    <citation type="submission" date="2019-08" db="EMBL/GenBank/DDBJ databases">
        <title>Bacillus genomes from the desert of Cuatro Cienegas, Coahuila.</title>
        <authorList>
            <person name="Olmedo-Alvarez G."/>
        </authorList>
    </citation>
    <scope>NUCLEOTIDE SEQUENCE [LARGE SCALE GENOMIC DNA]</scope>
    <source>
        <strain evidence="4 6">CH88_3T</strain>
    </source>
</reference>
<dbReference type="SUPFAM" id="SSF52833">
    <property type="entry name" value="Thioredoxin-like"/>
    <property type="match status" value="1"/>
</dbReference>
<keyword evidence="1" id="KW-1015">Disulfide bond</keyword>
<dbReference type="InterPro" id="IPR000866">
    <property type="entry name" value="AhpC/TSA"/>
</dbReference>
<dbReference type="EMBL" id="CP020880">
    <property type="protein sequence ID" value="ART76479.1"/>
    <property type="molecule type" value="Genomic_DNA"/>
</dbReference>
<dbReference type="CDD" id="cd02966">
    <property type="entry name" value="TlpA_like_family"/>
    <property type="match status" value="1"/>
</dbReference>
<dbReference type="Proteomes" id="UP000195573">
    <property type="component" value="Chromosome"/>
</dbReference>
<dbReference type="InterPro" id="IPR050553">
    <property type="entry name" value="Thioredoxin_ResA/DsbE_sf"/>
</dbReference>
<dbReference type="PROSITE" id="PS00194">
    <property type="entry name" value="THIOREDOXIN_1"/>
    <property type="match status" value="1"/>
</dbReference>
<reference evidence="3 5" key="1">
    <citation type="submission" date="2017-04" db="EMBL/GenBank/DDBJ databases">
        <title>Complete Genome Sequence of the Bacillus horikoshii 20a strain from Cuatro Cienegas, Coahuila, Mexico.</title>
        <authorList>
            <person name="Zarza E."/>
            <person name="Alcaraz L.D."/>
            <person name="Aguilar-Salinas B."/>
            <person name="Islas A."/>
            <person name="Olmedo-Alvarez G."/>
        </authorList>
    </citation>
    <scope>NUCLEOTIDE SEQUENCE [LARGE SCALE GENOMIC DNA]</scope>
    <source>
        <strain evidence="3 5">20a</strain>
    </source>
</reference>
<organism evidence="4 6">
    <name type="scientific">Sutcliffiella horikoshii</name>
    <dbReference type="NCBI Taxonomy" id="79883"/>
    <lineage>
        <taxon>Bacteria</taxon>
        <taxon>Bacillati</taxon>
        <taxon>Bacillota</taxon>
        <taxon>Bacilli</taxon>
        <taxon>Bacillales</taxon>
        <taxon>Bacillaceae</taxon>
        <taxon>Sutcliffiella</taxon>
    </lineage>
</organism>
<dbReference type="Gene3D" id="3.40.30.10">
    <property type="entry name" value="Glutaredoxin"/>
    <property type="match status" value="1"/>
</dbReference>
<dbReference type="PANTHER" id="PTHR42852">
    <property type="entry name" value="THIOL:DISULFIDE INTERCHANGE PROTEIN DSBE"/>
    <property type="match status" value="1"/>
</dbReference>
<sequence>MVKKIIAIAFLVALSGYAIFQVFGEKDPATGTQPGDKAMDFELSTLEGKTAQLSDYEGRKVIVNFWATWCGPCRAEMPEMQKFHTENEDVVMLAVNLTTSEPSIDSVKKYVEEGGYTFPILLDEEDIFRHYQVLTMPSTFFIDSEGVISYMHLGPMTYELMEEQVAKMN</sequence>
<keyword evidence="5" id="KW-1185">Reference proteome</keyword>
<dbReference type="RefSeq" id="WP_088018202.1">
    <property type="nucleotide sequence ID" value="NZ_CP020880.1"/>
</dbReference>
<dbReference type="InterPro" id="IPR036249">
    <property type="entry name" value="Thioredoxin-like_sf"/>
</dbReference>
<dbReference type="InterPro" id="IPR017937">
    <property type="entry name" value="Thioredoxin_CS"/>
</dbReference>
<gene>
    <name evidence="3" type="ORF">B4U37_10685</name>
    <name evidence="4" type="ORF">FZC74_15075</name>
</gene>
<dbReference type="GeneID" id="96738884"/>
<accession>A0A1Y0CMG4</accession>
<dbReference type="Proteomes" id="UP000323393">
    <property type="component" value="Unassembled WGS sequence"/>
</dbReference>
<dbReference type="KEGG" id="bhk:B4U37_10685"/>
<evidence type="ECO:0000259" key="2">
    <source>
        <dbReference type="PROSITE" id="PS51352"/>
    </source>
</evidence>
<dbReference type="GO" id="GO:0016491">
    <property type="term" value="F:oxidoreductase activity"/>
    <property type="evidence" value="ECO:0007669"/>
    <property type="project" value="InterPro"/>
</dbReference>
<dbReference type="Pfam" id="PF00578">
    <property type="entry name" value="AhpC-TSA"/>
    <property type="match status" value="1"/>
</dbReference>
<evidence type="ECO:0000313" key="6">
    <source>
        <dbReference type="Proteomes" id="UP000323393"/>
    </source>
</evidence>
<dbReference type="PROSITE" id="PS51352">
    <property type="entry name" value="THIOREDOXIN_2"/>
    <property type="match status" value="1"/>
</dbReference>
<feature type="domain" description="Thioredoxin" evidence="2">
    <location>
        <begin position="32"/>
        <end position="169"/>
    </location>
</feature>
<dbReference type="EMBL" id="VTEU01000006">
    <property type="protein sequence ID" value="TYS57749.1"/>
    <property type="molecule type" value="Genomic_DNA"/>
</dbReference>
<proteinExistence type="predicted"/>
<name>A0A1Y0CMG4_9BACI</name>
<dbReference type="AlphaFoldDB" id="A0A1Y0CMG4"/>
<evidence type="ECO:0000313" key="5">
    <source>
        <dbReference type="Proteomes" id="UP000195573"/>
    </source>
</evidence>
<evidence type="ECO:0000256" key="1">
    <source>
        <dbReference type="ARBA" id="ARBA00023157"/>
    </source>
</evidence>
<dbReference type="GO" id="GO:0016209">
    <property type="term" value="F:antioxidant activity"/>
    <property type="evidence" value="ECO:0007669"/>
    <property type="project" value="InterPro"/>
</dbReference>
<evidence type="ECO:0000313" key="4">
    <source>
        <dbReference type="EMBL" id="TYS57749.1"/>
    </source>
</evidence>
<dbReference type="PANTHER" id="PTHR42852:SF1">
    <property type="entry name" value="THIOREDOXIN-LIKE PROTEIN YNEN"/>
    <property type="match status" value="1"/>
</dbReference>